<keyword evidence="2" id="KW-1185">Reference proteome</keyword>
<evidence type="ECO:0000313" key="2">
    <source>
        <dbReference type="Proteomes" id="UP001168528"/>
    </source>
</evidence>
<sequence>MNQENKSYDLLIQGDVYYEEIDEIRKLIEGQNIEANKLETKAVGIEEYIQLIFRDFNPTSFSRDFILSVGISRLLSKIHPVVEYFRNKKKKIKAICLDIDSQNEKGENFYLSVVAEPHKMEILIKLLDEQLSIEELRKIEAMKTLHITLDEQNHLSITII</sequence>
<proteinExistence type="predicted"/>
<dbReference type="EMBL" id="JAUKPO010000095">
    <property type="protein sequence ID" value="MDO1451800.1"/>
    <property type="molecule type" value="Genomic_DNA"/>
</dbReference>
<gene>
    <name evidence="1" type="ORF">Q0590_36335</name>
</gene>
<comment type="caution">
    <text evidence="1">The sequence shown here is derived from an EMBL/GenBank/DDBJ whole genome shotgun (WGS) entry which is preliminary data.</text>
</comment>
<dbReference type="Proteomes" id="UP001168528">
    <property type="component" value="Unassembled WGS sequence"/>
</dbReference>
<protein>
    <submittedName>
        <fullName evidence="1">Uncharacterized protein</fullName>
    </submittedName>
</protein>
<accession>A0ABT8RI90</accession>
<evidence type="ECO:0000313" key="1">
    <source>
        <dbReference type="EMBL" id="MDO1451800.1"/>
    </source>
</evidence>
<organism evidence="1 2">
    <name type="scientific">Rhodocytophaga aerolata</name>
    <dbReference type="NCBI Taxonomy" id="455078"/>
    <lineage>
        <taxon>Bacteria</taxon>
        <taxon>Pseudomonadati</taxon>
        <taxon>Bacteroidota</taxon>
        <taxon>Cytophagia</taxon>
        <taxon>Cytophagales</taxon>
        <taxon>Rhodocytophagaceae</taxon>
        <taxon>Rhodocytophaga</taxon>
    </lineage>
</organism>
<dbReference type="RefSeq" id="WP_302042597.1">
    <property type="nucleotide sequence ID" value="NZ_JAUKPO010000095.1"/>
</dbReference>
<reference evidence="1" key="1">
    <citation type="submission" date="2023-07" db="EMBL/GenBank/DDBJ databases">
        <title>The genome sequence of Rhodocytophaga aerolata KACC 12507.</title>
        <authorList>
            <person name="Zhang X."/>
        </authorList>
    </citation>
    <scope>NUCLEOTIDE SEQUENCE</scope>
    <source>
        <strain evidence="1">KACC 12507</strain>
    </source>
</reference>
<name>A0ABT8RI90_9BACT</name>